<accession>A0AAV8A7C1</accession>
<dbReference type="GO" id="GO:0016020">
    <property type="term" value="C:membrane"/>
    <property type="evidence" value="ECO:0007669"/>
    <property type="project" value="UniProtKB-SubCell"/>
</dbReference>
<evidence type="ECO:0000256" key="4">
    <source>
        <dbReference type="ARBA" id="ARBA00023136"/>
    </source>
</evidence>
<evidence type="ECO:0000313" key="8">
    <source>
        <dbReference type="EMBL" id="KAJ3447895.1"/>
    </source>
</evidence>
<keyword evidence="4 6" id="KW-0472">Membrane</keyword>
<proteinExistence type="predicted"/>
<feature type="region of interest" description="Disordered" evidence="5">
    <location>
        <begin position="286"/>
        <end position="305"/>
    </location>
</feature>
<dbReference type="AlphaFoldDB" id="A0AAV8A7C1"/>
<evidence type="ECO:0000259" key="7">
    <source>
        <dbReference type="Pfam" id="PF06664"/>
    </source>
</evidence>
<dbReference type="EMBL" id="JANTQA010000015">
    <property type="protein sequence ID" value="KAJ3447895.1"/>
    <property type="molecule type" value="Genomic_DNA"/>
</dbReference>
<evidence type="ECO:0000256" key="6">
    <source>
        <dbReference type="SAM" id="Phobius"/>
    </source>
</evidence>
<evidence type="ECO:0000256" key="5">
    <source>
        <dbReference type="SAM" id="MobiDB-lite"/>
    </source>
</evidence>
<evidence type="ECO:0000256" key="3">
    <source>
        <dbReference type="ARBA" id="ARBA00022989"/>
    </source>
</evidence>
<dbReference type="PANTHER" id="PTHR31918:SF1">
    <property type="entry name" value="TRANSMEMBRANE PROTEIN 181"/>
    <property type="match status" value="1"/>
</dbReference>
<keyword evidence="3 6" id="KW-1133">Transmembrane helix</keyword>
<gene>
    <name evidence="8" type="ORF">M0812_00368</name>
</gene>
<dbReference type="Proteomes" id="UP001146793">
    <property type="component" value="Unassembled WGS sequence"/>
</dbReference>
<evidence type="ECO:0000313" key="9">
    <source>
        <dbReference type="Proteomes" id="UP001146793"/>
    </source>
</evidence>
<reference evidence="8" key="1">
    <citation type="submission" date="2022-08" db="EMBL/GenBank/DDBJ databases">
        <title>Novel sulphate-reducing endosymbionts in the free-living metamonad Anaeramoeba.</title>
        <authorList>
            <person name="Jerlstrom-Hultqvist J."/>
            <person name="Cepicka I."/>
            <person name="Gallot-Lavallee L."/>
            <person name="Salas-Leiva D."/>
            <person name="Curtis B.A."/>
            <person name="Zahonova K."/>
            <person name="Pipaliya S."/>
            <person name="Dacks J."/>
            <person name="Roger A.J."/>
        </authorList>
    </citation>
    <scope>NUCLEOTIDE SEQUENCE</scope>
    <source>
        <strain evidence="8">Busselton2</strain>
    </source>
</reference>
<evidence type="ECO:0000256" key="2">
    <source>
        <dbReference type="ARBA" id="ARBA00022692"/>
    </source>
</evidence>
<feature type="transmembrane region" description="Helical" evidence="6">
    <location>
        <begin position="220"/>
        <end position="241"/>
    </location>
</feature>
<keyword evidence="2 6" id="KW-0812">Transmembrane</keyword>
<sequence>MKTKIDWWTKKHFLFFYITFFIALLIGLLIGGFGPDHLKQKEFNQIIPESEETTDVLVRILDVDRLNQFLFVNTHFANNNNFGFTQNVEYKSWLWGTNDLTNSSRVPNFYEETTVGLSSQNGYGDGDDDIDGWDLLEYSKHKREVECEISKNCTKHTMLFVPRIHEYDDPQFETIHDIPGYLAAKVLFWIFIAVYILNLIYSSIRSLIEIKKNPQDQAKFYFFFSLFLISFVMIFIAFVGNYISTLQNTSLEFLSYFTIFNIYIIFLSYAYLPKFEKVREYQNEKSYSDEEDGDSNSDSDIKLDDMSSGISFNEFI</sequence>
<comment type="subcellular location">
    <subcellularLocation>
        <location evidence="1">Membrane</location>
        <topology evidence="1">Multi-pass membrane protein</topology>
    </subcellularLocation>
</comment>
<evidence type="ECO:0000256" key="1">
    <source>
        <dbReference type="ARBA" id="ARBA00004141"/>
    </source>
</evidence>
<feature type="transmembrane region" description="Helical" evidence="6">
    <location>
        <begin position="253"/>
        <end position="272"/>
    </location>
</feature>
<comment type="caution">
    <text evidence="8">The sequence shown here is derived from an EMBL/GenBank/DDBJ whole genome shotgun (WGS) entry which is preliminary data.</text>
</comment>
<dbReference type="PANTHER" id="PTHR31918">
    <property type="entry name" value="TRANSMEMBRANE PROTEIN 181"/>
    <property type="match status" value="1"/>
</dbReference>
<feature type="transmembrane region" description="Helical" evidence="6">
    <location>
        <begin position="12"/>
        <end position="33"/>
    </location>
</feature>
<dbReference type="Pfam" id="PF06664">
    <property type="entry name" value="WLS-like_TM"/>
    <property type="match status" value="1"/>
</dbReference>
<name>A0AAV8A7C1_9EUKA</name>
<protein>
    <submittedName>
        <fullName evidence="8">Transmembrane protein</fullName>
    </submittedName>
</protein>
<feature type="transmembrane region" description="Helical" evidence="6">
    <location>
        <begin position="186"/>
        <end position="208"/>
    </location>
</feature>
<dbReference type="InterPro" id="IPR040416">
    <property type="entry name" value="TMEM181"/>
</dbReference>
<dbReference type="InterPro" id="IPR047843">
    <property type="entry name" value="WLS-like_TM"/>
</dbReference>
<feature type="domain" description="Wntless-like transmembrane" evidence="7">
    <location>
        <begin position="160"/>
        <end position="274"/>
    </location>
</feature>
<organism evidence="8 9">
    <name type="scientific">Anaeramoeba flamelloides</name>
    <dbReference type="NCBI Taxonomy" id="1746091"/>
    <lineage>
        <taxon>Eukaryota</taxon>
        <taxon>Metamonada</taxon>
        <taxon>Anaeramoebidae</taxon>
        <taxon>Anaeramoeba</taxon>
    </lineage>
</organism>
<dbReference type="GO" id="GO:0015643">
    <property type="term" value="F:toxic substance binding"/>
    <property type="evidence" value="ECO:0007669"/>
    <property type="project" value="InterPro"/>
</dbReference>